<gene>
    <name evidence="1" type="ORF">L3X38_017715</name>
</gene>
<dbReference type="CDD" id="cd09272">
    <property type="entry name" value="RNase_HI_RT_Ty1"/>
    <property type="match status" value="1"/>
</dbReference>
<evidence type="ECO:0008006" key="3">
    <source>
        <dbReference type="Google" id="ProtNLM"/>
    </source>
</evidence>
<dbReference type="PANTHER" id="PTHR11439">
    <property type="entry name" value="GAG-POL-RELATED RETROTRANSPOSON"/>
    <property type="match status" value="1"/>
</dbReference>
<dbReference type="EMBL" id="JAJFAZ020000003">
    <property type="protein sequence ID" value="KAI5338444.1"/>
    <property type="molecule type" value="Genomic_DNA"/>
</dbReference>
<reference evidence="1 2" key="1">
    <citation type="journal article" date="2022" name="G3 (Bethesda)">
        <title>Whole-genome sequence and methylome profiling of the almond [Prunus dulcis (Mill.) D.A. Webb] cultivar 'Nonpareil'.</title>
        <authorList>
            <person name="D'Amico-Willman K.M."/>
            <person name="Ouma W.Z."/>
            <person name="Meulia T."/>
            <person name="Sideli G.M."/>
            <person name="Gradziel T.M."/>
            <person name="Fresnedo-Ramirez J."/>
        </authorList>
    </citation>
    <scope>NUCLEOTIDE SEQUENCE [LARGE SCALE GENOMIC DNA]</scope>
    <source>
        <strain evidence="1">Clone GOH B32 T37-40</strain>
    </source>
</reference>
<dbReference type="AlphaFoldDB" id="A0AAD4W7W0"/>
<comment type="caution">
    <text evidence="1">The sequence shown here is derived from an EMBL/GenBank/DDBJ whole genome shotgun (WGS) entry which is preliminary data.</text>
</comment>
<keyword evidence="2" id="KW-1185">Reference proteome</keyword>
<organism evidence="1 2">
    <name type="scientific">Prunus dulcis</name>
    <name type="common">Almond</name>
    <name type="synonym">Amygdalus dulcis</name>
    <dbReference type="NCBI Taxonomy" id="3755"/>
    <lineage>
        <taxon>Eukaryota</taxon>
        <taxon>Viridiplantae</taxon>
        <taxon>Streptophyta</taxon>
        <taxon>Embryophyta</taxon>
        <taxon>Tracheophyta</taxon>
        <taxon>Spermatophyta</taxon>
        <taxon>Magnoliopsida</taxon>
        <taxon>eudicotyledons</taxon>
        <taxon>Gunneridae</taxon>
        <taxon>Pentapetalae</taxon>
        <taxon>rosids</taxon>
        <taxon>fabids</taxon>
        <taxon>Rosales</taxon>
        <taxon>Rosaceae</taxon>
        <taxon>Amygdaloideae</taxon>
        <taxon>Amygdaleae</taxon>
        <taxon>Prunus</taxon>
    </lineage>
</organism>
<accession>A0AAD4W7W0</accession>
<dbReference type="Proteomes" id="UP001054821">
    <property type="component" value="Chromosome 3"/>
</dbReference>
<name>A0AAD4W7W0_PRUDU</name>
<sequence length="114" mass="13214">MYAMLSMRPDVNITSRYQSNRGSENWSAIKTVLKYLRTTKDMFLVDGGNPKLWVEGYTNSNFHYDVNDRKSTSGYVFTLNRREISWRCRKQSTTAYSTTEEEYIAASEAAKEAI</sequence>
<evidence type="ECO:0000313" key="2">
    <source>
        <dbReference type="Proteomes" id="UP001054821"/>
    </source>
</evidence>
<dbReference type="PANTHER" id="PTHR11439:SF467">
    <property type="entry name" value="INTEGRASE CATALYTIC DOMAIN-CONTAINING PROTEIN"/>
    <property type="match status" value="1"/>
</dbReference>
<proteinExistence type="predicted"/>
<protein>
    <recommendedName>
        <fullName evidence="3">Transposable element protein</fullName>
    </recommendedName>
</protein>
<evidence type="ECO:0000313" key="1">
    <source>
        <dbReference type="EMBL" id="KAI5338444.1"/>
    </source>
</evidence>